<dbReference type="Proteomes" id="UP000649604">
    <property type="component" value="Unassembled WGS sequence"/>
</dbReference>
<dbReference type="NCBIfam" id="NF000818">
    <property type="entry name" value="PRK00062.1"/>
    <property type="match status" value="1"/>
</dbReference>
<reference evidence="8" key="1">
    <citation type="submission" date="2019-11" db="EMBL/GenBank/DDBJ databases">
        <title>Microbial mats filling the niche in hypersaline microbial mats.</title>
        <authorList>
            <person name="Wong H.L."/>
            <person name="Macleod F.I."/>
            <person name="White R.A. III"/>
            <person name="Burns B.P."/>
        </authorList>
    </citation>
    <scope>NUCLEOTIDE SEQUENCE</scope>
    <source>
        <strain evidence="8">Rbin_158</strain>
    </source>
</reference>
<dbReference type="PANTHER" id="PTHR43713">
    <property type="entry name" value="GLUTAMATE-1-SEMIALDEHYDE 2,1-AMINOMUTASE"/>
    <property type="match status" value="1"/>
</dbReference>
<dbReference type="GO" id="GO:0008483">
    <property type="term" value="F:transaminase activity"/>
    <property type="evidence" value="ECO:0007669"/>
    <property type="project" value="InterPro"/>
</dbReference>
<keyword evidence="6 7" id="KW-0627">Porphyrin biosynthesis</keyword>
<dbReference type="InterPro" id="IPR015424">
    <property type="entry name" value="PyrdxlP-dep_Trfase"/>
</dbReference>
<evidence type="ECO:0000313" key="9">
    <source>
        <dbReference type="Proteomes" id="UP000649604"/>
    </source>
</evidence>
<keyword evidence="5 7" id="KW-0413">Isomerase</keyword>
<dbReference type="InterPro" id="IPR015421">
    <property type="entry name" value="PyrdxlP-dep_Trfase_major"/>
</dbReference>
<keyword evidence="4 7" id="KW-0663">Pyridoxal phosphate</keyword>
<dbReference type="GO" id="GO:0030170">
    <property type="term" value="F:pyridoxal phosphate binding"/>
    <property type="evidence" value="ECO:0007669"/>
    <property type="project" value="InterPro"/>
</dbReference>
<evidence type="ECO:0000313" key="8">
    <source>
        <dbReference type="EMBL" id="MBD3323429.1"/>
    </source>
</evidence>
<dbReference type="Gene3D" id="3.90.1150.10">
    <property type="entry name" value="Aspartate Aminotransferase, domain 1"/>
    <property type="match status" value="1"/>
</dbReference>
<evidence type="ECO:0000256" key="3">
    <source>
        <dbReference type="ARBA" id="ARBA00008981"/>
    </source>
</evidence>
<evidence type="ECO:0000256" key="1">
    <source>
        <dbReference type="ARBA" id="ARBA00001933"/>
    </source>
</evidence>
<comment type="subunit">
    <text evidence="7">Homodimer.</text>
</comment>
<dbReference type="PANTHER" id="PTHR43713:SF3">
    <property type="entry name" value="GLUTAMATE-1-SEMIALDEHYDE 2,1-AMINOMUTASE 1, CHLOROPLASTIC-RELATED"/>
    <property type="match status" value="1"/>
</dbReference>
<dbReference type="GO" id="GO:0042286">
    <property type="term" value="F:glutamate-1-semialdehyde 2,1-aminomutase activity"/>
    <property type="evidence" value="ECO:0007669"/>
    <property type="project" value="UniProtKB-UniRule"/>
</dbReference>
<gene>
    <name evidence="7 8" type="primary">hemL</name>
    <name evidence="8" type="ORF">GF339_02525</name>
</gene>
<dbReference type="EMBL" id="WJJP01000075">
    <property type="protein sequence ID" value="MBD3323429.1"/>
    <property type="molecule type" value="Genomic_DNA"/>
</dbReference>
<dbReference type="PROSITE" id="PS00600">
    <property type="entry name" value="AA_TRANSFER_CLASS_3"/>
    <property type="match status" value="1"/>
</dbReference>
<dbReference type="InterPro" id="IPR049704">
    <property type="entry name" value="Aminotrans_3_PPA_site"/>
</dbReference>
<dbReference type="GO" id="GO:0005737">
    <property type="term" value="C:cytoplasm"/>
    <property type="evidence" value="ECO:0007669"/>
    <property type="project" value="UniProtKB-SubCell"/>
</dbReference>
<dbReference type="EC" id="5.4.3.8" evidence="7"/>
<dbReference type="Gene3D" id="3.40.640.10">
    <property type="entry name" value="Type I PLP-dependent aspartate aminotransferase-like (Major domain)"/>
    <property type="match status" value="1"/>
</dbReference>
<comment type="cofactor">
    <cofactor evidence="1 7">
        <name>pyridoxal 5'-phosphate</name>
        <dbReference type="ChEBI" id="CHEBI:597326"/>
    </cofactor>
</comment>
<organism evidence="8 9">
    <name type="scientific">candidate division KSB3 bacterium</name>
    <dbReference type="NCBI Taxonomy" id="2044937"/>
    <lineage>
        <taxon>Bacteria</taxon>
        <taxon>candidate division KSB3</taxon>
    </lineage>
</organism>
<dbReference type="GO" id="GO:0006782">
    <property type="term" value="P:protoporphyrinogen IX biosynthetic process"/>
    <property type="evidence" value="ECO:0007669"/>
    <property type="project" value="UniProtKB-UniRule"/>
</dbReference>
<dbReference type="FunFam" id="3.40.640.10:FF:000021">
    <property type="entry name" value="Glutamate-1-semialdehyde 2,1-aminomutase"/>
    <property type="match status" value="1"/>
</dbReference>
<dbReference type="InterPro" id="IPR005814">
    <property type="entry name" value="Aminotrans_3"/>
</dbReference>
<evidence type="ECO:0000256" key="4">
    <source>
        <dbReference type="ARBA" id="ARBA00022898"/>
    </source>
</evidence>
<feature type="modified residue" description="N6-(pyridoxal phosphate)lysine" evidence="7">
    <location>
        <position position="269"/>
    </location>
</feature>
<evidence type="ECO:0000256" key="6">
    <source>
        <dbReference type="ARBA" id="ARBA00023244"/>
    </source>
</evidence>
<proteinExistence type="inferred from homology"/>
<comment type="catalytic activity">
    <reaction evidence="7">
        <text>(S)-4-amino-5-oxopentanoate = 5-aminolevulinate</text>
        <dbReference type="Rhea" id="RHEA:14265"/>
        <dbReference type="ChEBI" id="CHEBI:57501"/>
        <dbReference type="ChEBI" id="CHEBI:356416"/>
        <dbReference type="EC" id="5.4.3.8"/>
    </reaction>
</comment>
<evidence type="ECO:0000256" key="7">
    <source>
        <dbReference type="HAMAP-Rule" id="MF_00375"/>
    </source>
</evidence>
<dbReference type="HAMAP" id="MF_00375">
    <property type="entry name" value="HemL_aminotrans_3"/>
    <property type="match status" value="1"/>
</dbReference>
<dbReference type="NCBIfam" id="TIGR00713">
    <property type="entry name" value="hemL"/>
    <property type="match status" value="1"/>
</dbReference>
<keyword evidence="7" id="KW-0963">Cytoplasm</keyword>
<dbReference type="AlphaFoldDB" id="A0A9D5Q474"/>
<protein>
    <recommendedName>
        <fullName evidence="7">Glutamate-1-semialdehyde 2,1-aminomutase</fullName>
        <shortName evidence="7">GSA</shortName>
        <ecNumber evidence="7">5.4.3.8</ecNumber>
    </recommendedName>
    <alternativeName>
        <fullName evidence="7">Glutamate-1-semialdehyde aminotransferase</fullName>
        <shortName evidence="7">GSA-AT</shortName>
    </alternativeName>
</protein>
<dbReference type="CDD" id="cd00610">
    <property type="entry name" value="OAT_like"/>
    <property type="match status" value="1"/>
</dbReference>
<dbReference type="SUPFAM" id="SSF53383">
    <property type="entry name" value="PLP-dependent transferases"/>
    <property type="match status" value="1"/>
</dbReference>
<accession>A0A9D5Q474</accession>
<comment type="pathway">
    <text evidence="2">Porphyrin-containing compound metabolism; protoporphyrin-IX biosynthesis; 5-aminolevulinate from L-glutamyl-tRNA(Glu): step 2/2.</text>
</comment>
<dbReference type="Pfam" id="PF00202">
    <property type="entry name" value="Aminotran_3"/>
    <property type="match status" value="1"/>
</dbReference>
<dbReference type="InterPro" id="IPR015422">
    <property type="entry name" value="PyrdxlP-dep_Trfase_small"/>
</dbReference>
<sequence>MMKATPRSEQLFERAVKSIPGGVNSPVRAFKSVNRNPLFIQRAEGSKIYDVDGNAYIDFVNSWGPLLLGHSHPRVKEAVLQAVQDGTSYGAPTEKEIILAELIVEMVPSVDMVRLVNSGTEATMSAVRLARAFTGRDKIVKIEGCYHGHGDSFLIKAGSGATTFGEPNSPGVTTALAQDTLIVPYNDVAAVRQIFDQYSGDIAALILEPVAANMGVIPPEQGYLKELRAITSQHNSLLIFDEVITGFRLSNGGAQEYYGVLPDLTTLGKIIGGGLPIGAYGGRRDIMDMMSPTGPVYQAGTLSGNPIAVSAGIATLQYIKEAGVIETVNAKADRFFKAVGEIIQAASRDLWVNHIGSMSTLFFQQGPVKNYHDATRSDTAQFAAFFNSMLDHGISLAPSQFEAMFISLAHTDEDLEKTLEALKMTLSG</sequence>
<evidence type="ECO:0000256" key="2">
    <source>
        <dbReference type="ARBA" id="ARBA00004819"/>
    </source>
</evidence>
<name>A0A9D5Q474_9BACT</name>
<comment type="similarity">
    <text evidence="3 7">Belongs to the class-III pyridoxal-phosphate-dependent aminotransferase family. HemL subfamily.</text>
</comment>
<comment type="subcellular location">
    <subcellularLocation>
        <location evidence="7">Cytoplasm</location>
    </subcellularLocation>
</comment>
<comment type="caution">
    <text evidence="8">The sequence shown here is derived from an EMBL/GenBank/DDBJ whole genome shotgun (WGS) entry which is preliminary data.</text>
</comment>
<evidence type="ECO:0000256" key="5">
    <source>
        <dbReference type="ARBA" id="ARBA00023235"/>
    </source>
</evidence>
<dbReference type="InterPro" id="IPR004639">
    <property type="entry name" value="4pyrrol_synth_GluAld_NH2Trfase"/>
</dbReference>